<keyword evidence="3" id="KW-0762">Sugar transport</keyword>
<dbReference type="InterPro" id="IPR013012">
    <property type="entry name" value="PTS_EIIB_3"/>
</dbReference>
<dbReference type="Pfam" id="PF02302">
    <property type="entry name" value="PTS_IIB"/>
    <property type="match status" value="1"/>
</dbReference>
<keyword evidence="10" id="KW-1185">Reference proteome</keyword>
<dbReference type="GO" id="GO:0008982">
    <property type="term" value="F:protein-N(PI)-phosphohistidine-sugar phosphotransferase activity"/>
    <property type="evidence" value="ECO:0007669"/>
    <property type="project" value="InterPro"/>
</dbReference>
<dbReference type="CDD" id="cd05564">
    <property type="entry name" value="PTS_IIB_chitobiose_lichenan"/>
    <property type="match status" value="1"/>
</dbReference>
<evidence type="ECO:0000313" key="9">
    <source>
        <dbReference type="EMBL" id="STD82145.1"/>
    </source>
</evidence>
<keyword evidence="4 9" id="KW-0808">Transferase</keyword>
<evidence type="ECO:0000313" key="10">
    <source>
        <dbReference type="Proteomes" id="UP000254807"/>
    </source>
</evidence>
<evidence type="ECO:0000256" key="1">
    <source>
        <dbReference type="ARBA" id="ARBA00022448"/>
    </source>
</evidence>
<evidence type="ECO:0000256" key="3">
    <source>
        <dbReference type="ARBA" id="ARBA00022597"/>
    </source>
</evidence>
<dbReference type="PANTHER" id="PTHR34581:SF2">
    <property type="entry name" value="PTS SYSTEM N,N'-DIACETYLCHITOBIOSE-SPECIFIC EIIB COMPONENT"/>
    <property type="match status" value="1"/>
</dbReference>
<dbReference type="InterPro" id="IPR051819">
    <property type="entry name" value="PTS_sugar-specific_EIIB"/>
</dbReference>
<dbReference type="OrthoDB" id="9808134at2"/>
<dbReference type="AlphaFoldDB" id="A0A376GZZ8"/>
<dbReference type="SUPFAM" id="SSF52794">
    <property type="entry name" value="PTS system IIB component-like"/>
    <property type="match status" value="1"/>
</dbReference>
<keyword evidence="6" id="KW-0418">Kinase</keyword>
<keyword evidence="1" id="KW-0813">Transport</keyword>
<evidence type="ECO:0000256" key="2">
    <source>
        <dbReference type="ARBA" id="ARBA00022553"/>
    </source>
</evidence>
<organism evidence="9 10">
    <name type="scientific">Enterococcus gallinarum</name>
    <dbReference type="NCBI Taxonomy" id="1353"/>
    <lineage>
        <taxon>Bacteria</taxon>
        <taxon>Bacillati</taxon>
        <taxon>Bacillota</taxon>
        <taxon>Bacilli</taxon>
        <taxon>Lactobacillales</taxon>
        <taxon>Enterococcaceae</taxon>
        <taxon>Enterococcus</taxon>
    </lineage>
</organism>
<evidence type="ECO:0000259" key="8">
    <source>
        <dbReference type="PROSITE" id="PS51100"/>
    </source>
</evidence>
<dbReference type="EMBL" id="UFYW01000001">
    <property type="protein sequence ID" value="STD82145.1"/>
    <property type="molecule type" value="Genomic_DNA"/>
</dbReference>
<gene>
    <name evidence="9" type="primary">licB_1</name>
    <name evidence="9" type="ORF">NCTC12360_00565</name>
</gene>
<keyword evidence="5" id="KW-0598">Phosphotransferase system</keyword>
<accession>A0A376GZZ8</accession>
<dbReference type="GO" id="GO:0016301">
    <property type="term" value="F:kinase activity"/>
    <property type="evidence" value="ECO:0007669"/>
    <property type="project" value="UniProtKB-KW"/>
</dbReference>
<keyword evidence="2" id="KW-0597">Phosphoprotein</keyword>
<protein>
    <submittedName>
        <fullName evidence="9">PTS system transporter subunit IIB</fullName>
        <ecNumber evidence="9">2.7.1.-</ecNumber>
    </submittedName>
</protein>
<dbReference type="InterPro" id="IPR036095">
    <property type="entry name" value="PTS_EIIB-like_sf"/>
</dbReference>
<evidence type="ECO:0000256" key="5">
    <source>
        <dbReference type="ARBA" id="ARBA00022683"/>
    </source>
</evidence>
<evidence type="ECO:0000256" key="6">
    <source>
        <dbReference type="ARBA" id="ARBA00022777"/>
    </source>
</evidence>
<proteinExistence type="predicted"/>
<feature type="modified residue" description="Phosphocysteine; by EIIA" evidence="7">
    <location>
        <position position="11"/>
    </location>
</feature>
<dbReference type="Gene3D" id="3.40.50.2300">
    <property type="match status" value="1"/>
</dbReference>
<dbReference type="PROSITE" id="PS51100">
    <property type="entry name" value="PTS_EIIB_TYPE_3"/>
    <property type="match status" value="1"/>
</dbReference>
<dbReference type="GO" id="GO:0009401">
    <property type="term" value="P:phosphoenolpyruvate-dependent sugar phosphotransferase system"/>
    <property type="evidence" value="ECO:0007669"/>
    <property type="project" value="UniProtKB-KW"/>
</dbReference>
<sequence length="107" mass="11910">MSKKYNILLVCAGGMSTSLLVTKMKQAAEEQRIEAKIQAMAEVTAKKYIFEEKVDLVMLGPQIRFEKASFEEKLKNMSTKLAVIDMADYGSMDGEKVLNTAVNLLEA</sequence>
<reference evidence="9 10" key="1">
    <citation type="submission" date="2018-06" db="EMBL/GenBank/DDBJ databases">
        <authorList>
            <consortium name="Pathogen Informatics"/>
            <person name="Doyle S."/>
        </authorList>
    </citation>
    <scope>NUCLEOTIDE SEQUENCE [LARGE SCALE GENOMIC DNA]</scope>
    <source>
        <strain evidence="9 10">NCTC12360</strain>
    </source>
</reference>
<name>A0A376GZZ8_ENTGA</name>
<dbReference type="InterPro" id="IPR003501">
    <property type="entry name" value="PTS_EIIB_2/3"/>
</dbReference>
<dbReference type="EC" id="2.7.1.-" evidence="9"/>
<evidence type="ECO:0000256" key="7">
    <source>
        <dbReference type="PROSITE-ProRule" id="PRU00423"/>
    </source>
</evidence>
<dbReference type="Proteomes" id="UP000254807">
    <property type="component" value="Unassembled WGS sequence"/>
</dbReference>
<evidence type="ECO:0000256" key="4">
    <source>
        <dbReference type="ARBA" id="ARBA00022679"/>
    </source>
</evidence>
<feature type="domain" description="PTS EIIB type-3" evidence="8">
    <location>
        <begin position="4"/>
        <end position="107"/>
    </location>
</feature>
<dbReference type="RefSeq" id="WP_060814718.1">
    <property type="nucleotide sequence ID" value="NZ_JBHULA010000013.1"/>
</dbReference>
<dbReference type="PANTHER" id="PTHR34581">
    <property type="entry name" value="PTS SYSTEM N,N'-DIACETYLCHITOBIOSE-SPECIFIC EIIB COMPONENT"/>
    <property type="match status" value="1"/>
</dbReference>